<evidence type="ECO:0000313" key="2">
    <source>
        <dbReference type="EMBL" id="OCX72206.1"/>
    </source>
</evidence>
<dbReference type="RefSeq" id="WP_024895281.1">
    <property type="nucleotide sequence ID" value="NZ_LGYM01000022.1"/>
</dbReference>
<feature type="transmembrane region" description="Helical" evidence="1">
    <location>
        <begin position="12"/>
        <end position="33"/>
    </location>
</feature>
<evidence type="ECO:0000313" key="5">
    <source>
        <dbReference type="Proteomes" id="UP000095008"/>
    </source>
</evidence>
<keyword evidence="1" id="KW-0812">Transmembrane</keyword>
<proteinExistence type="predicted"/>
<reference evidence="3 4" key="1">
    <citation type="journal article" date="2016" name="Int. J. Mol. Sci.">
        <title>Comparative genomics of the extreme acidophile Acidithiobacillus thiooxidans reveals intraspecific divergence and niche adaptation.</title>
        <authorList>
            <person name="Zhang X."/>
            <person name="Feng X."/>
            <person name="Tao J."/>
            <person name="Ma L."/>
            <person name="Xiao Y."/>
            <person name="Liang Y."/>
            <person name="Liu X."/>
            <person name="Yin H."/>
        </authorList>
    </citation>
    <scope>NUCLEOTIDE SEQUENCE [LARGE SCALE GENOMIC DNA]</scope>
    <source>
        <strain evidence="2 4">A02</strain>
        <strain evidence="3">DXS-W</strain>
    </source>
</reference>
<keyword evidence="1" id="KW-1133">Transmembrane helix</keyword>
<dbReference type="AlphaFoldDB" id="A0A1C2IYQ7"/>
<dbReference type="Proteomes" id="UP000095008">
    <property type="component" value="Unassembled WGS sequence"/>
</dbReference>
<dbReference type="Proteomes" id="UP000094893">
    <property type="component" value="Unassembled WGS sequence"/>
</dbReference>
<organism evidence="3 5">
    <name type="scientific">Acidithiobacillus thiooxidans</name>
    <name type="common">Thiobacillus thiooxidans</name>
    <dbReference type="NCBI Taxonomy" id="930"/>
    <lineage>
        <taxon>Bacteria</taxon>
        <taxon>Pseudomonadati</taxon>
        <taxon>Pseudomonadota</taxon>
        <taxon>Acidithiobacillia</taxon>
        <taxon>Acidithiobacillales</taxon>
        <taxon>Acidithiobacillaceae</taxon>
        <taxon>Acidithiobacillus</taxon>
    </lineage>
</organism>
<protein>
    <submittedName>
        <fullName evidence="3">Uncharacterized protein</fullName>
    </submittedName>
</protein>
<accession>A0A1C2IYQ7</accession>
<keyword evidence="1" id="KW-0472">Membrane</keyword>
<sequence>MTEQDKQELLKINKIVFVVYVVVLFSYCGSYFFMPHWNWIFIGAGLGAIFGIVFLLTSPFFKDFH</sequence>
<evidence type="ECO:0000256" key="1">
    <source>
        <dbReference type="SAM" id="Phobius"/>
    </source>
</evidence>
<evidence type="ECO:0000313" key="4">
    <source>
        <dbReference type="Proteomes" id="UP000094893"/>
    </source>
</evidence>
<keyword evidence="5" id="KW-1185">Reference proteome</keyword>
<comment type="caution">
    <text evidence="3">The sequence shown here is derived from an EMBL/GenBank/DDBJ whole genome shotgun (WGS) entry which is preliminary data.</text>
</comment>
<name>A0A1C2IYQ7_ACITH</name>
<dbReference type="EMBL" id="LWSA01000148">
    <property type="protein sequence ID" value="OCX72206.1"/>
    <property type="molecule type" value="Genomic_DNA"/>
</dbReference>
<feature type="transmembrane region" description="Helical" evidence="1">
    <location>
        <begin position="39"/>
        <end position="61"/>
    </location>
</feature>
<evidence type="ECO:0000313" key="3">
    <source>
        <dbReference type="EMBL" id="OCX72898.1"/>
    </source>
</evidence>
<gene>
    <name evidence="3" type="ORF">A6M23_08930</name>
    <name evidence="2" type="ORF">A6P07_10480</name>
</gene>
<dbReference type="STRING" id="930.GCA_002079865_01512"/>
<dbReference type="EMBL" id="LWRY01000097">
    <property type="protein sequence ID" value="OCX72898.1"/>
    <property type="molecule type" value="Genomic_DNA"/>
</dbReference>